<dbReference type="GO" id="GO:0006351">
    <property type="term" value="P:DNA-templated transcription"/>
    <property type="evidence" value="ECO:0007669"/>
    <property type="project" value="InterPro"/>
</dbReference>
<reference evidence="4 5" key="1">
    <citation type="journal article" date="2011" name="Nat. Biotechnol.">
        <title>Comparative genomic analysis of the thermophilic biomass-degrading fungi Myceliophthora thermophila and Thielavia terrestris.</title>
        <authorList>
            <person name="Berka R.M."/>
            <person name="Grigoriev I.V."/>
            <person name="Otillar R."/>
            <person name="Salamov A."/>
            <person name="Grimwood J."/>
            <person name="Reid I."/>
            <person name="Ishmael N."/>
            <person name="John T."/>
            <person name="Darmond C."/>
            <person name="Moisan M.-C."/>
            <person name="Henrissat B."/>
            <person name="Coutinho P.M."/>
            <person name="Lombard V."/>
            <person name="Natvig D.O."/>
            <person name="Lindquist E."/>
            <person name="Schmutz J."/>
            <person name="Lucas S."/>
            <person name="Harris P."/>
            <person name="Powlowski J."/>
            <person name="Bellemare A."/>
            <person name="Taylor D."/>
            <person name="Butler G."/>
            <person name="de Vries R.P."/>
            <person name="Allijn I.E."/>
            <person name="van den Brink J."/>
            <person name="Ushinsky S."/>
            <person name="Storms R."/>
            <person name="Powell A.J."/>
            <person name="Paulsen I.T."/>
            <person name="Elbourne L.D.H."/>
            <person name="Baker S.E."/>
            <person name="Magnuson J."/>
            <person name="LaBoissiere S."/>
            <person name="Clutterbuck A.J."/>
            <person name="Martinez D."/>
            <person name="Wogulis M."/>
            <person name="de Leon A.L."/>
            <person name="Rey M.W."/>
            <person name="Tsang A."/>
        </authorList>
    </citation>
    <scope>NUCLEOTIDE SEQUENCE [LARGE SCALE GENOMIC DNA]</scope>
    <source>
        <strain evidence="5">ATCC 38088 / NRRL 8126</strain>
    </source>
</reference>
<dbReference type="Pfam" id="PF04082">
    <property type="entry name" value="Fungal_trans"/>
    <property type="match status" value="1"/>
</dbReference>
<dbReference type="GO" id="GO:0005634">
    <property type="term" value="C:nucleus"/>
    <property type="evidence" value="ECO:0007669"/>
    <property type="project" value="UniProtKB-SubCell"/>
</dbReference>
<dbReference type="GO" id="GO:0008270">
    <property type="term" value="F:zinc ion binding"/>
    <property type="evidence" value="ECO:0007669"/>
    <property type="project" value="InterPro"/>
</dbReference>
<dbReference type="GeneID" id="11521372"/>
<dbReference type="HOGENOM" id="CLU_007426_5_1_1"/>
<evidence type="ECO:0000313" key="4">
    <source>
        <dbReference type="EMBL" id="AEO63141.1"/>
    </source>
</evidence>
<dbReference type="PANTHER" id="PTHR31001:SF74">
    <property type="entry name" value="ZN(II)2CYS6 TRANSCRIPTION FACTOR (EUROFUNG)"/>
    <property type="match status" value="1"/>
</dbReference>
<gene>
    <name evidence="4" type="ORF">THITE_2042948</name>
</gene>
<dbReference type="InterPro" id="IPR050613">
    <property type="entry name" value="Sec_Metabolite_Reg"/>
</dbReference>
<protein>
    <recommendedName>
        <fullName evidence="3">Xylanolytic transcriptional activator regulatory domain-containing protein</fullName>
    </recommendedName>
</protein>
<comment type="subcellular location">
    <subcellularLocation>
        <location evidence="1">Nucleus</location>
    </subcellularLocation>
</comment>
<accession>G2QXB8</accession>
<proteinExistence type="predicted"/>
<dbReference type="OrthoDB" id="4934715at2759"/>
<dbReference type="RefSeq" id="XP_003649477.1">
    <property type="nucleotide sequence ID" value="XM_003649429.1"/>
</dbReference>
<keyword evidence="2" id="KW-0539">Nucleus</keyword>
<dbReference type="KEGG" id="ttt:THITE_2042948"/>
<dbReference type="SMART" id="SM00906">
    <property type="entry name" value="Fungal_trans"/>
    <property type="match status" value="1"/>
</dbReference>
<evidence type="ECO:0000313" key="5">
    <source>
        <dbReference type="Proteomes" id="UP000008181"/>
    </source>
</evidence>
<evidence type="ECO:0000259" key="3">
    <source>
        <dbReference type="SMART" id="SM00906"/>
    </source>
</evidence>
<evidence type="ECO:0000256" key="1">
    <source>
        <dbReference type="ARBA" id="ARBA00004123"/>
    </source>
</evidence>
<name>G2QXB8_THETT</name>
<dbReference type="AlphaFoldDB" id="G2QXB8"/>
<dbReference type="GO" id="GO:0003677">
    <property type="term" value="F:DNA binding"/>
    <property type="evidence" value="ECO:0007669"/>
    <property type="project" value="InterPro"/>
</dbReference>
<feature type="domain" description="Xylanolytic transcriptional activator regulatory" evidence="3">
    <location>
        <begin position="138"/>
        <end position="213"/>
    </location>
</feature>
<dbReference type="EMBL" id="CP003009">
    <property type="protein sequence ID" value="AEO63141.1"/>
    <property type="molecule type" value="Genomic_DNA"/>
</dbReference>
<dbReference type="InterPro" id="IPR007219">
    <property type="entry name" value="XnlR_reg_dom"/>
</dbReference>
<dbReference type="PANTHER" id="PTHR31001">
    <property type="entry name" value="UNCHARACTERIZED TRANSCRIPTIONAL REGULATORY PROTEIN"/>
    <property type="match status" value="1"/>
</dbReference>
<keyword evidence="5" id="KW-1185">Reference proteome</keyword>
<evidence type="ECO:0000256" key="2">
    <source>
        <dbReference type="ARBA" id="ARBA00023242"/>
    </source>
</evidence>
<sequence length="460" mass="51443">MPSPSENGAIKRQGPRVKYVSAAHWAAILDGIAELKDHLEHQDEYQAPAPEQCDGDARPSGPLLLYGGWSRNLTRSFILESLPERPVADRLVSRYFNTVVVQCLVLGEYTSGGPYVVETLLLYLMTEFFPSRDMQVGTRLLVGTIVQIAMHMGYHRDSSRFPTISPFEGEMRRRVWALIYQIDFGTSTQMGLPRLLIRESQIDAAEPRNLADTDFDEHSAELPPSRPDTDVTPALYSAAKLRIFSVGVKVADLASEIRCPAYADVLDLDRQLDVASDSLPSTMKWTGLASCLTESSQVILQRIFLRVCVYRMKITLHKRFLSLERSRVACLTAAMEILKLQHLLDEESQPDGRLYQSRWRVTSAFTHDFLVATSILCLYLRTLSSGEDKGDDATEQSMEEMKTLLRLSQAIWLRESATSKEAQKAAEALRYVLGDSQCGTNGTALSSPAPGLLFTVPETW</sequence>
<dbReference type="Proteomes" id="UP000008181">
    <property type="component" value="Chromosome 1"/>
</dbReference>
<organism evidence="4 5">
    <name type="scientific">Thermothielavioides terrestris (strain ATCC 38088 / NRRL 8126)</name>
    <name type="common">Thielavia terrestris</name>
    <dbReference type="NCBI Taxonomy" id="578455"/>
    <lineage>
        <taxon>Eukaryota</taxon>
        <taxon>Fungi</taxon>
        <taxon>Dikarya</taxon>
        <taxon>Ascomycota</taxon>
        <taxon>Pezizomycotina</taxon>
        <taxon>Sordariomycetes</taxon>
        <taxon>Sordariomycetidae</taxon>
        <taxon>Sordariales</taxon>
        <taxon>Chaetomiaceae</taxon>
        <taxon>Thermothielavioides</taxon>
        <taxon>Thermothielavioides terrestris</taxon>
    </lineage>
</organism>
<dbReference type="eggNOG" id="ENOG502SHVI">
    <property type="taxonomic scope" value="Eukaryota"/>
</dbReference>
<dbReference type="CDD" id="cd12148">
    <property type="entry name" value="fungal_TF_MHR"/>
    <property type="match status" value="1"/>
</dbReference>